<keyword evidence="5" id="KW-1185">Reference proteome</keyword>
<feature type="domain" description="Protein CR006 P-loop" evidence="1">
    <location>
        <begin position="132"/>
        <end position="332"/>
    </location>
</feature>
<name>A0A814R8T7_9BILA</name>
<evidence type="ECO:0000259" key="1">
    <source>
        <dbReference type="Pfam" id="PF13166"/>
    </source>
</evidence>
<dbReference type="PANTHER" id="PTHR32114">
    <property type="entry name" value="ABC TRANSPORTER ABCH.3"/>
    <property type="match status" value="1"/>
</dbReference>
<evidence type="ECO:0000259" key="2">
    <source>
        <dbReference type="Pfam" id="PF13476"/>
    </source>
</evidence>
<dbReference type="InterPro" id="IPR027417">
    <property type="entry name" value="P-loop_NTPase"/>
</dbReference>
<sequence length="506" mass="56695">MIRKIKKIENVGRFRLYAGGYPDEVLFKKLTVIYGSNGSGKTTLAAICRSMTSGDPGGMVKRKSAVQYLPNSTAPTTEDTSNQAAVTPKPPLSLCGGDRFTALRNETKTVLLQHWDVLDKKSTEAKLIRFSDEVIHEQKKKVEDCLKTEETAVNEFLLEYQQRVNDYLQKFCADFQLQNLRINPVRLTLMSDIHQIRTITYDITAKNPLPTSNPINAEFLSEGDRSALALAFFLTKLDYAIEDSSSPATRPTLVFDDPVTSFDSHRRDVTIEIIRDLLFNDAISQAIVLSHDAHILNDLLISVNKKQEKDDIKTVTTAEFEIKINDIEKTSSLVDKDIVKIAGGRYKACVSALEDYRRGGTDDIGVKANVLVYIRQIIESNLKDRFSELIELKLPVINSRMVGNIIDVVQNESGVKSISGTVTKKEDLITELRQINQLVSSAAHIKGRNDEAKENLMDLAEKTTVLTLHKLIQQTYDIINNKLPLLVYNKKSNPKPTAVCMSTQTD</sequence>
<gene>
    <name evidence="3" type="ORF">GPM918_LOCUS20100</name>
    <name evidence="4" type="ORF">SRO942_LOCUS20097</name>
</gene>
<dbReference type="AlphaFoldDB" id="A0A814R8T7"/>
<organism evidence="3 5">
    <name type="scientific">Didymodactylos carnosus</name>
    <dbReference type="NCBI Taxonomy" id="1234261"/>
    <lineage>
        <taxon>Eukaryota</taxon>
        <taxon>Metazoa</taxon>
        <taxon>Spiralia</taxon>
        <taxon>Gnathifera</taxon>
        <taxon>Rotifera</taxon>
        <taxon>Eurotatoria</taxon>
        <taxon>Bdelloidea</taxon>
        <taxon>Philodinida</taxon>
        <taxon>Philodinidae</taxon>
        <taxon>Didymodactylos</taxon>
    </lineage>
</organism>
<feature type="domain" description="Rad50/SbcC-type AAA" evidence="2">
    <location>
        <begin position="27"/>
        <end position="108"/>
    </location>
</feature>
<comment type="caution">
    <text evidence="3">The sequence shown here is derived from an EMBL/GenBank/DDBJ whole genome shotgun (WGS) entry which is preliminary data.</text>
</comment>
<dbReference type="OrthoDB" id="10334893at2759"/>
<reference evidence="3" key="1">
    <citation type="submission" date="2021-02" db="EMBL/GenBank/DDBJ databases">
        <authorList>
            <person name="Nowell W R."/>
        </authorList>
    </citation>
    <scope>NUCLEOTIDE SEQUENCE</scope>
</reference>
<dbReference type="EMBL" id="CAJOBC010006265">
    <property type="protein sequence ID" value="CAF3892860.1"/>
    <property type="molecule type" value="Genomic_DNA"/>
</dbReference>
<evidence type="ECO:0008006" key="6">
    <source>
        <dbReference type="Google" id="ProtNLM"/>
    </source>
</evidence>
<dbReference type="SUPFAM" id="SSF52540">
    <property type="entry name" value="P-loop containing nucleoside triphosphate hydrolases"/>
    <property type="match status" value="1"/>
</dbReference>
<dbReference type="InterPro" id="IPR038729">
    <property type="entry name" value="Rad50/SbcC_AAA"/>
</dbReference>
<dbReference type="Pfam" id="PF13166">
    <property type="entry name" value="AAA_13"/>
    <property type="match status" value="1"/>
</dbReference>
<dbReference type="Pfam" id="PF13476">
    <property type="entry name" value="AAA_23"/>
    <property type="match status" value="1"/>
</dbReference>
<dbReference type="PANTHER" id="PTHR32114:SF2">
    <property type="entry name" value="ABC TRANSPORTER ABCH.3"/>
    <property type="match status" value="1"/>
</dbReference>
<dbReference type="InterPro" id="IPR026866">
    <property type="entry name" value="CR006_AAA"/>
</dbReference>
<dbReference type="Proteomes" id="UP000663829">
    <property type="component" value="Unassembled WGS sequence"/>
</dbReference>
<protein>
    <recommendedName>
        <fullName evidence="6">Protein CR006 P-loop domain-containing protein</fullName>
    </recommendedName>
</protein>
<dbReference type="Gene3D" id="3.40.50.300">
    <property type="entry name" value="P-loop containing nucleotide triphosphate hydrolases"/>
    <property type="match status" value="1"/>
</dbReference>
<proteinExistence type="predicted"/>
<evidence type="ECO:0000313" key="5">
    <source>
        <dbReference type="Proteomes" id="UP000663829"/>
    </source>
</evidence>
<dbReference type="Proteomes" id="UP000681722">
    <property type="component" value="Unassembled WGS sequence"/>
</dbReference>
<accession>A0A814R8T7</accession>
<evidence type="ECO:0000313" key="3">
    <source>
        <dbReference type="EMBL" id="CAF1129225.1"/>
    </source>
</evidence>
<dbReference type="EMBL" id="CAJNOQ010006265">
    <property type="protein sequence ID" value="CAF1129225.1"/>
    <property type="molecule type" value="Genomic_DNA"/>
</dbReference>
<evidence type="ECO:0000313" key="4">
    <source>
        <dbReference type="EMBL" id="CAF3892860.1"/>
    </source>
</evidence>